<dbReference type="Gene3D" id="3.40.50.1820">
    <property type="entry name" value="alpha/beta hydrolase"/>
    <property type="match status" value="1"/>
</dbReference>
<dbReference type="PANTHER" id="PTHR47090">
    <property type="entry name" value="PROTEIN EDS1-RELATED"/>
    <property type="match status" value="1"/>
</dbReference>
<comment type="caution">
    <text evidence="3">The sequence shown here is derived from an EMBL/GenBank/DDBJ whole genome shotgun (WGS) entry which is preliminary data.</text>
</comment>
<keyword evidence="4" id="KW-1185">Reference proteome</keyword>
<accession>A0AAU9MMU2</accession>
<evidence type="ECO:0000313" key="3">
    <source>
        <dbReference type="EMBL" id="CAH1428421.1"/>
    </source>
</evidence>
<dbReference type="Pfam" id="PF01764">
    <property type="entry name" value="Lipase_3"/>
    <property type="match status" value="1"/>
</dbReference>
<dbReference type="AlphaFoldDB" id="A0AAU9MMU2"/>
<dbReference type="GO" id="GO:0006629">
    <property type="term" value="P:lipid metabolic process"/>
    <property type="evidence" value="ECO:0007669"/>
    <property type="project" value="InterPro"/>
</dbReference>
<dbReference type="InterPro" id="IPR044214">
    <property type="entry name" value="EDS1-like"/>
</dbReference>
<organism evidence="3 4">
    <name type="scientific">Lactuca virosa</name>
    <dbReference type="NCBI Taxonomy" id="75947"/>
    <lineage>
        <taxon>Eukaryota</taxon>
        <taxon>Viridiplantae</taxon>
        <taxon>Streptophyta</taxon>
        <taxon>Embryophyta</taxon>
        <taxon>Tracheophyta</taxon>
        <taxon>Spermatophyta</taxon>
        <taxon>Magnoliopsida</taxon>
        <taxon>eudicotyledons</taxon>
        <taxon>Gunneridae</taxon>
        <taxon>Pentapetalae</taxon>
        <taxon>asterids</taxon>
        <taxon>campanulids</taxon>
        <taxon>Asterales</taxon>
        <taxon>Asteraceae</taxon>
        <taxon>Cichorioideae</taxon>
        <taxon>Cichorieae</taxon>
        <taxon>Lactucinae</taxon>
        <taxon>Lactuca</taxon>
    </lineage>
</organism>
<dbReference type="PANTHER" id="PTHR47090:SF4">
    <property type="entry name" value="FUNGAL LIPASE-LIKE DOMAIN, ALPHA_BETA HYDROLASE"/>
    <property type="match status" value="1"/>
</dbReference>
<dbReference type="Proteomes" id="UP001157418">
    <property type="component" value="Unassembled WGS sequence"/>
</dbReference>
<proteinExistence type="predicted"/>
<evidence type="ECO:0000313" key="4">
    <source>
        <dbReference type="Proteomes" id="UP001157418"/>
    </source>
</evidence>
<dbReference type="EMBL" id="CAKMRJ010002223">
    <property type="protein sequence ID" value="CAH1428421.1"/>
    <property type="molecule type" value="Genomic_DNA"/>
</dbReference>
<evidence type="ECO:0000256" key="1">
    <source>
        <dbReference type="ARBA" id="ARBA00022801"/>
    </source>
</evidence>
<dbReference type="GO" id="GO:0006952">
    <property type="term" value="P:defense response"/>
    <property type="evidence" value="ECO:0007669"/>
    <property type="project" value="InterPro"/>
</dbReference>
<feature type="domain" description="Fungal lipase-type" evidence="2">
    <location>
        <begin position="53"/>
        <end position="145"/>
    </location>
</feature>
<reference evidence="3 4" key="1">
    <citation type="submission" date="2022-01" db="EMBL/GenBank/DDBJ databases">
        <authorList>
            <person name="Xiong W."/>
            <person name="Schranz E."/>
        </authorList>
    </citation>
    <scope>NUCLEOTIDE SEQUENCE [LARGE SCALE GENOMIC DNA]</scope>
</reference>
<name>A0AAU9MMU2_9ASTR</name>
<protein>
    <recommendedName>
        <fullName evidence="2">Fungal lipase-type domain-containing protein</fullName>
    </recommendedName>
</protein>
<evidence type="ECO:0000259" key="2">
    <source>
        <dbReference type="Pfam" id="PF01764"/>
    </source>
</evidence>
<dbReference type="InterPro" id="IPR002921">
    <property type="entry name" value="Fungal_lipase-type"/>
</dbReference>
<dbReference type="SUPFAM" id="SSF53474">
    <property type="entry name" value="alpha/beta-Hydrolases"/>
    <property type="match status" value="1"/>
</dbReference>
<dbReference type="GO" id="GO:0016787">
    <property type="term" value="F:hydrolase activity"/>
    <property type="evidence" value="ECO:0007669"/>
    <property type="project" value="UniProtKB-KW"/>
</dbReference>
<keyword evidence="1" id="KW-0378">Hydrolase</keyword>
<gene>
    <name evidence="3" type="ORF">LVIROSA_LOCUS15352</name>
</gene>
<dbReference type="InterPro" id="IPR029058">
    <property type="entry name" value="AB_hydrolase_fold"/>
</dbReference>
<sequence>MEVERDSVKLSLNNELTKAAQSLSMEAHKQNKPFITNFNKKHGTSSSMEVAIFAFPGSWVVSDWYHDDSFGETEVDRNLFKSMCRIGENRPAKVNAAFLKKFQDLLSDPTFKSEVEKAVNTNNKILFTGHSYGGAIASFATLWILDE</sequence>